<dbReference type="EMBL" id="VCIW01000014">
    <property type="protein sequence ID" value="TLS50600.1"/>
    <property type="molecule type" value="Genomic_DNA"/>
</dbReference>
<dbReference type="Pfam" id="PF13826">
    <property type="entry name" value="Monooxy_af470-like"/>
    <property type="match status" value="1"/>
</dbReference>
<feature type="region of interest" description="Disordered" evidence="1">
    <location>
        <begin position="144"/>
        <end position="164"/>
    </location>
</feature>
<dbReference type="Proteomes" id="UP000309676">
    <property type="component" value="Unassembled WGS sequence"/>
</dbReference>
<gene>
    <name evidence="2" type="ORF">FE782_19765</name>
</gene>
<dbReference type="RefSeq" id="WP_138195967.1">
    <property type="nucleotide sequence ID" value="NZ_VCIW01000014.1"/>
</dbReference>
<keyword evidence="3" id="KW-1185">Reference proteome</keyword>
<evidence type="ECO:0000313" key="3">
    <source>
        <dbReference type="Proteomes" id="UP000309676"/>
    </source>
</evidence>
<sequence>MAEVQAGRYTAAHEGGLVVFVIGMRINSWWAVHRWLPVALAMGPMIAELYRNKELGFLDMQSGITTRGPVLIQYWRSYEHLERYARHGAKHLKAWKDFNRKAASSKHVGIYHETYLVDEGKHESVYVNMPKHGLGRASGIVPATGRRETARRRLGGENEPAVAE</sequence>
<protein>
    <submittedName>
        <fullName evidence="2">DUF4188 domain-containing protein</fullName>
    </submittedName>
</protein>
<reference evidence="2 3" key="1">
    <citation type="submission" date="2019-05" db="EMBL/GenBank/DDBJ databases">
        <authorList>
            <person name="Narsing Rao M.P."/>
            <person name="Li W.J."/>
        </authorList>
    </citation>
    <scope>NUCLEOTIDE SEQUENCE [LARGE SCALE GENOMIC DNA]</scope>
    <source>
        <strain evidence="2 3">SYSU_K30003</strain>
    </source>
</reference>
<name>A0A5R9G931_9BACL</name>
<comment type="caution">
    <text evidence="2">The sequence shown here is derived from an EMBL/GenBank/DDBJ whole genome shotgun (WGS) entry which is preliminary data.</text>
</comment>
<accession>A0A5R9G931</accession>
<evidence type="ECO:0000256" key="1">
    <source>
        <dbReference type="SAM" id="MobiDB-lite"/>
    </source>
</evidence>
<organism evidence="2 3">
    <name type="scientific">Paenibacillus antri</name>
    <dbReference type="NCBI Taxonomy" id="2582848"/>
    <lineage>
        <taxon>Bacteria</taxon>
        <taxon>Bacillati</taxon>
        <taxon>Bacillota</taxon>
        <taxon>Bacilli</taxon>
        <taxon>Bacillales</taxon>
        <taxon>Paenibacillaceae</taxon>
        <taxon>Paenibacillus</taxon>
    </lineage>
</organism>
<dbReference type="InterPro" id="IPR025444">
    <property type="entry name" value="Monooxy_af470"/>
</dbReference>
<dbReference type="AlphaFoldDB" id="A0A5R9G931"/>
<proteinExistence type="predicted"/>
<evidence type="ECO:0000313" key="2">
    <source>
        <dbReference type="EMBL" id="TLS50600.1"/>
    </source>
</evidence>
<dbReference type="OrthoDB" id="7566033at2"/>